<dbReference type="AlphaFoldDB" id="A0A383WFZ9"/>
<evidence type="ECO:0000313" key="1">
    <source>
        <dbReference type="EMBL" id="SZX76468.1"/>
    </source>
</evidence>
<name>A0A383WFZ9_TETOB</name>
<dbReference type="Proteomes" id="UP000256970">
    <property type="component" value="Unassembled WGS sequence"/>
</dbReference>
<evidence type="ECO:0000313" key="2">
    <source>
        <dbReference type="Proteomes" id="UP000256970"/>
    </source>
</evidence>
<gene>
    <name evidence="1" type="ORF">BQ4739_LOCUS16852</name>
</gene>
<accession>A0A383WFZ9</accession>
<keyword evidence="2" id="KW-1185">Reference proteome</keyword>
<dbReference type="EMBL" id="FNXT01001259">
    <property type="protein sequence ID" value="SZX76468.1"/>
    <property type="molecule type" value="Genomic_DNA"/>
</dbReference>
<organism evidence="1 2">
    <name type="scientific">Tetradesmus obliquus</name>
    <name type="common">Green alga</name>
    <name type="synonym">Acutodesmus obliquus</name>
    <dbReference type="NCBI Taxonomy" id="3088"/>
    <lineage>
        <taxon>Eukaryota</taxon>
        <taxon>Viridiplantae</taxon>
        <taxon>Chlorophyta</taxon>
        <taxon>core chlorophytes</taxon>
        <taxon>Chlorophyceae</taxon>
        <taxon>CS clade</taxon>
        <taxon>Sphaeropleales</taxon>
        <taxon>Scenedesmaceae</taxon>
        <taxon>Tetradesmus</taxon>
    </lineage>
</organism>
<proteinExistence type="predicted"/>
<sequence>MPQLQASTAAQAILFCAPACRISSLFLQELVHQHSIFKLLFQALSRSLHLLLRATSKEKKQAMLLKACTELQMLLSAYVEGWHCSMLNMPQQETAAEKQLARQQLQETDLLQTFSAACERDTTWLQQQLQLQHTRQQRQQQQAQ</sequence>
<reference evidence="1 2" key="1">
    <citation type="submission" date="2016-10" db="EMBL/GenBank/DDBJ databases">
        <authorList>
            <person name="Cai Z."/>
        </authorList>
    </citation>
    <scope>NUCLEOTIDE SEQUENCE [LARGE SCALE GENOMIC DNA]</scope>
</reference>
<protein>
    <submittedName>
        <fullName evidence="1">Uncharacterized protein</fullName>
    </submittedName>
</protein>